<organism evidence="1 2">
    <name type="scientific">Planoprotostelium fungivorum</name>
    <dbReference type="NCBI Taxonomy" id="1890364"/>
    <lineage>
        <taxon>Eukaryota</taxon>
        <taxon>Amoebozoa</taxon>
        <taxon>Evosea</taxon>
        <taxon>Variosea</taxon>
        <taxon>Cavosteliida</taxon>
        <taxon>Cavosteliaceae</taxon>
        <taxon>Planoprotostelium</taxon>
    </lineage>
</organism>
<comment type="caution">
    <text evidence="1">The sequence shown here is derived from an EMBL/GenBank/DDBJ whole genome shotgun (WGS) entry which is preliminary data.</text>
</comment>
<keyword evidence="2" id="KW-1185">Reference proteome</keyword>
<dbReference type="Proteomes" id="UP000241769">
    <property type="component" value="Unassembled WGS sequence"/>
</dbReference>
<dbReference type="InParanoid" id="A0A2P6MUQ1"/>
<sequence>MTVSPSVLVNRALLRKSNSDRAENSLHRRFRNQPPIMRISFASEYQKSTSDSQKIVYIGGSEIKLRSWANKSPLDVSSHLSCAVPSDCFCILRAADPYKFP</sequence>
<name>A0A2P6MUQ1_9EUKA</name>
<accession>A0A2P6MUQ1</accession>
<reference evidence="1 2" key="1">
    <citation type="journal article" date="2018" name="Genome Biol. Evol.">
        <title>Multiple Roots of Fruiting Body Formation in Amoebozoa.</title>
        <authorList>
            <person name="Hillmann F."/>
            <person name="Forbes G."/>
            <person name="Novohradska S."/>
            <person name="Ferling I."/>
            <person name="Riege K."/>
            <person name="Groth M."/>
            <person name="Westermann M."/>
            <person name="Marz M."/>
            <person name="Spaller T."/>
            <person name="Winckler T."/>
            <person name="Schaap P."/>
            <person name="Glockner G."/>
        </authorList>
    </citation>
    <scope>NUCLEOTIDE SEQUENCE [LARGE SCALE GENOMIC DNA]</scope>
    <source>
        <strain evidence="1 2">Jena</strain>
    </source>
</reference>
<evidence type="ECO:0000313" key="1">
    <source>
        <dbReference type="EMBL" id="PRP75442.1"/>
    </source>
</evidence>
<dbReference type="AlphaFoldDB" id="A0A2P6MUQ1"/>
<gene>
    <name evidence="1" type="ORF">PROFUN_15537</name>
</gene>
<dbReference type="EMBL" id="MDYQ01000385">
    <property type="protein sequence ID" value="PRP75442.1"/>
    <property type="molecule type" value="Genomic_DNA"/>
</dbReference>
<proteinExistence type="predicted"/>
<evidence type="ECO:0000313" key="2">
    <source>
        <dbReference type="Proteomes" id="UP000241769"/>
    </source>
</evidence>
<protein>
    <submittedName>
        <fullName evidence="1">Uncharacterized protein</fullName>
    </submittedName>
</protein>